<keyword evidence="2" id="KW-1185">Reference proteome</keyword>
<name>A0A830I272_9CHLO</name>
<evidence type="ECO:0000313" key="2">
    <source>
        <dbReference type="Proteomes" id="UP000660262"/>
    </source>
</evidence>
<gene>
    <name evidence="1" type="ORF">PPROV_001058800</name>
</gene>
<reference evidence="1" key="1">
    <citation type="submission" date="2020-10" db="EMBL/GenBank/DDBJ databases">
        <title>Unveiling of a novel bifunctional photoreceptor, Dualchrome1, isolated from a cosmopolitan green alga.</title>
        <authorList>
            <person name="Suzuki S."/>
            <person name="Kawachi M."/>
        </authorList>
    </citation>
    <scope>NUCLEOTIDE SEQUENCE</scope>
    <source>
        <strain evidence="1">NIES 2893</strain>
    </source>
</reference>
<comment type="caution">
    <text evidence="1">The sequence shown here is derived from an EMBL/GenBank/DDBJ whole genome shotgun (WGS) entry which is preliminary data.</text>
</comment>
<dbReference type="EMBL" id="BNJQ01000037">
    <property type="protein sequence ID" value="GHP11861.1"/>
    <property type="molecule type" value="Genomic_DNA"/>
</dbReference>
<evidence type="ECO:0000313" key="1">
    <source>
        <dbReference type="EMBL" id="GHP11861.1"/>
    </source>
</evidence>
<protein>
    <submittedName>
        <fullName evidence="1">Uncharacterized protein</fullName>
    </submittedName>
</protein>
<dbReference type="Proteomes" id="UP000660262">
    <property type="component" value="Unassembled WGS sequence"/>
</dbReference>
<organism evidence="1 2">
    <name type="scientific">Pycnococcus provasolii</name>
    <dbReference type="NCBI Taxonomy" id="41880"/>
    <lineage>
        <taxon>Eukaryota</taxon>
        <taxon>Viridiplantae</taxon>
        <taxon>Chlorophyta</taxon>
        <taxon>Pseudoscourfieldiophyceae</taxon>
        <taxon>Pseudoscourfieldiales</taxon>
        <taxon>Pycnococcaceae</taxon>
        <taxon>Pycnococcus</taxon>
    </lineage>
</organism>
<proteinExistence type="predicted"/>
<dbReference type="AlphaFoldDB" id="A0A830I272"/>
<accession>A0A830I272</accession>
<sequence>MALKPEKLNLGSRYKTLDIAENGMALETTSLYLQFGDLRIIQGWGAQEATSVPCALPIQVQSGAVSETNCCQASVIRPIVDSGAVRSSHLALRYCAIAPPHYFSTTRKAGAGLLESEAETRVFHARVINAWGDDADEDLRGKLFVQFV</sequence>